<keyword evidence="7 10" id="KW-0626">Porin</keyword>
<evidence type="ECO:0000256" key="6">
    <source>
        <dbReference type="ARBA" id="ARBA00023065"/>
    </source>
</evidence>
<comment type="function">
    <text evidence="10">Forms passive diffusion pores that allow small molecular weight hydrophilic materials across the outer membrane.</text>
</comment>
<dbReference type="GO" id="GO:0015288">
    <property type="term" value="F:porin activity"/>
    <property type="evidence" value="ECO:0007669"/>
    <property type="project" value="UniProtKB-KW"/>
</dbReference>
<dbReference type="GO" id="GO:0046930">
    <property type="term" value="C:pore complex"/>
    <property type="evidence" value="ECO:0007669"/>
    <property type="project" value="UniProtKB-KW"/>
</dbReference>
<evidence type="ECO:0000256" key="10">
    <source>
        <dbReference type="RuleBase" id="RU364005"/>
    </source>
</evidence>
<evidence type="ECO:0000256" key="1">
    <source>
        <dbReference type="ARBA" id="ARBA00009521"/>
    </source>
</evidence>
<keyword evidence="13" id="KW-1185">Reference proteome</keyword>
<keyword evidence="3 10" id="KW-1134">Transmembrane beta strand</keyword>
<organism evidence="12 13">
    <name type="scientific">Alsobacter soli</name>
    <dbReference type="NCBI Taxonomy" id="2109933"/>
    <lineage>
        <taxon>Bacteria</taxon>
        <taxon>Pseudomonadati</taxon>
        <taxon>Pseudomonadota</taxon>
        <taxon>Alphaproteobacteria</taxon>
        <taxon>Hyphomicrobiales</taxon>
        <taxon>Alsobacteraceae</taxon>
        <taxon>Alsobacter</taxon>
    </lineage>
</organism>
<comment type="caution">
    <text evidence="12">The sequence shown here is derived from an EMBL/GenBank/DDBJ whole genome shotgun (WGS) entry which is preliminary data.</text>
</comment>
<dbReference type="GO" id="GO:0006811">
    <property type="term" value="P:monoatomic ion transport"/>
    <property type="evidence" value="ECO:0007669"/>
    <property type="project" value="UniProtKB-KW"/>
</dbReference>
<feature type="region of interest" description="Disordered" evidence="11">
    <location>
        <begin position="33"/>
        <end position="59"/>
    </location>
</feature>
<sequence length="585" mass="61781">MQICNKSVQSVVVGGSRRLSQLLQPSVVVLSDSLDRGGGASSPSTNLERRSAGKTPAKCWPTKSRPPLCGASPVGRNRRRRARGGCLKELKMNIKTRLLMATAAGIATVSGAQAADLPSKKAAPVEYVRVCSTMGAGFFYIPGTDTCIRVGGRAAYEFQYGTPFARNDATTGSRTTGRIYMDARTATEYGLVRAYVRVDVRRRIGQIYSGSQQRTGIAFTGTSVDYAGQAQTTVDLNRAFVQFGGITAGRTQSFYDFYSGDLEYVGTTAGSALVNNLLAYTATFGSGFSATLSMEDSVERRSGFSGPFGPGVAAVGGVVPAIAGNTASYAYTGEGMPDVVANLRYDSGWGSVQLSGALHQDRVGAYYAGPGLPAIGLNNGNSPDAKYGWAANLGAKINLPMLSPGDALYLQGTYTKGAPSYILSNPFGTGKPGNWNFGGAGALIPDAYLVPTSVDGAGVINGYNLSQPTVWGLTAAMLHYWTPTIRQAFLASYIKSDTPTAATISGGFAGGPTYTNRARDLTYWTLGTNVTWSPIKDLDIGAEVNYIHANVNGGLSQSFIATDPTGLSVRNDSIWNTRLKIQRDF</sequence>
<name>A0A2T1HPY5_9HYPH</name>
<proteinExistence type="inferred from homology"/>
<evidence type="ECO:0000313" key="12">
    <source>
        <dbReference type="EMBL" id="PSC03728.1"/>
    </source>
</evidence>
<evidence type="ECO:0000256" key="8">
    <source>
        <dbReference type="ARBA" id="ARBA00023136"/>
    </source>
</evidence>
<comment type="domain">
    <text evidence="10">Consists of 16-stranded beta-barrel sheets, with large surface-exposed loops, that form a transmembrane pore at the center of each barrel. The pore is partially ocluded by a peptide loop that folds into the pore lumen.</text>
</comment>
<evidence type="ECO:0000256" key="4">
    <source>
        <dbReference type="ARBA" id="ARBA00022692"/>
    </source>
</evidence>
<accession>A0A2T1HPY5</accession>
<comment type="subcellular location">
    <subcellularLocation>
        <location evidence="10">Cell outer membrane</location>
        <topology evidence="10">Multi-pass membrane protein</topology>
    </subcellularLocation>
</comment>
<dbReference type="Proteomes" id="UP000239772">
    <property type="component" value="Unassembled WGS sequence"/>
</dbReference>
<evidence type="ECO:0000256" key="2">
    <source>
        <dbReference type="ARBA" id="ARBA00022448"/>
    </source>
</evidence>
<keyword evidence="5" id="KW-0732">Signal</keyword>
<comment type="similarity">
    <text evidence="1 10">Belongs to the alphaproteobacteria porin family.</text>
</comment>
<dbReference type="Pfam" id="PF02530">
    <property type="entry name" value="Porin_2"/>
    <property type="match status" value="1"/>
</dbReference>
<keyword evidence="2 10" id="KW-0813">Transport</keyword>
<reference evidence="13" key="1">
    <citation type="submission" date="2018-03" db="EMBL/GenBank/DDBJ databases">
        <authorList>
            <person name="Sun L."/>
            <person name="Liu H."/>
            <person name="Chen W."/>
            <person name="Huang K."/>
            <person name="Liu W."/>
            <person name="Gao X."/>
        </authorList>
    </citation>
    <scope>NUCLEOTIDE SEQUENCE [LARGE SCALE GENOMIC DNA]</scope>
    <source>
        <strain evidence="13">SH9</strain>
    </source>
</reference>
<dbReference type="EMBL" id="PVZS01000021">
    <property type="protein sequence ID" value="PSC03728.1"/>
    <property type="molecule type" value="Genomic_DNA"/>
</dbReference>
<keyword evidence="4 10" id="KW-0812">Transmembrane</keyword>
<evidence type="ECO:0000256" key="11">
    <source>
        <dbReference type="SAM" id="MobiDB-lite"/>
    </source>
</evidence>
<protein>
    <recommendedName>
        <fullName evidence="10">Porin</fullName>
    </recommendedName>
</protein>
<keyword evidence="9 10" id="KW-0998">Cell outer membrane</keyword>
<evidence type="ECO:0000256" key="3">
    <source>
        <dbReference type="ARBA" id="ARBA00022452"/>
    </source>
</evidence>
<evidence type="ECO:0000256" key="5">
    <source>
        <dbReference type="ARBA" id="ARBA00022729"/>
    </source>
</evidence>
<evidence type="ECO:0000256" key="9">
    <source>
        <dbReference type="ARBA" id="ARBA00023237"/>
    </source>
</evidence>
<keyword evidence="6 10" id="KW-0406">Ion transport</keyword>
<keyword evidence="8 10" id="KW-0472">Membrane</keyword>
<dbReference type="AlphaFoldDB" id="A0A2T1HPY5"/>
<gene>
    <name evidence="12" type="ORF">SLNSH_17440</name>
</gene>
<dbReference type="GO" id="GO:0009279">
    <property type="term" value="C:cell outer membrane"/>
    <property type="evidence" value="ECO:0007669"/>
    <property type="project" value="UniProtKB-SubCell"/>
</dbReference>
<evidence type="ECO:0000256" key="7">
    <source>
        <dbReference type="ARBA" id="ARBA00023114"/>
    </source>
</evidence>
<evidence type="ECO:0000313" key="13">
    <source>
        <dbReference type="Proteomes" id="UP000239772"/>
    </source>
</evidence>
<dbReference type="InterPro" id="IPR003684">
    <property type="entry name" value="Porin_alphabac"/>
</dbReference>